<dbReference type="RefSeq" id="WP_116609452.1">
    <property type="nucleotide sequence ID" value="NZ_QEOB01000001.1"/>
</dbReference>
<gene>
    <name evidence="1" type="ORF">C7402_101399</name>
</gene>
<sequence length="744" mass="83396">MASEAQSEHAQAAAACLKDFFEAPNAFSGSLIAQQRDSGRSNAEPLPEPLLDAIRRSLNGGADLPMLLPFRSSRDDVTTWYACSRDKQGARAVRADLHAFIGPSYADFDSSIVARTHADEIFERHPFYVVRFRATRPTFDKNIVEQWGIYWSLLQRRPLRRTLVHRTFTQLRAALDWALLAKNESEARATVAALREQHGLSAENRAFLDIRIAAAFGRWDEVLGHANFTYLLKLRLPPETFGDIWEALYETWVRPIEQAGDAARLIAAFETNVRPAAGNLLRSLGRSRRPAALKAFVLHELSQARPSADLCAQRLAELGDGAFGPATAAVVEMIQALTPKRDFEAAREDMEFERYEQAYDLLWALEDSVEMLTALLRCAKEIDDPMRAFQTVTRVRSSADAVLSSVQTKRARLFEDVIRLAAAKPPESLEAQLRVQPEGDHAAENVVEHWRELANADALSQIDDVMAQRLVQSMEDEALSNSSTFDALLPIWFDWIVERTKPHSPFIPLYSSLIETMSVRDRYGESELDLIKQAALHLVMAGPTPDQYAQLMQRLLEIFTLVRSPYVMRWALDLADALMIAPTRNEQARNQLIVAILSAGSEYLARLANAQKALLLLLANEASLPFEFDKQAVAKFDEPHDVSTQAKIMLYSLDSQSTQRAIDVLRTLSPGLKVTANSDTECTPRLRQHTRHADYVFFVSSVATHQAFYCIKNSLRDPDALCQVQGTGTTRIVESVISQFNAAR</sequence>
<evidence type="ECO:0000313" key="1">
    <source>
        <dbReference type="EMBL" id="PVX97685.1"/>
    </source>
</evidence>
<evidence type="ECO:0000313" key="2">
    <source>
        <dbReference type="Proteomes" id="UP000245712"/>
    </source>
</evidence>
<dbReference type="InterPro" id="IPR049807">
    <property type="entry name" value="DpdD-like"/>
</dbReference>
<organism evidence="1 2">
    <name type="scientific">Paraburkholderia unamae</name>
    <dbReference type="NCBI Taxonomy" id="219649"/>
    <lineage>
        <taxon>Bacteria</taxon>
        <taxon>Pseudomonadati</taxon>
        <taxon>Pseudomonadota</taxon>
        <taxon>Betaproteobacteria</taxon>
        <taxon>Burkholderiales</taxon>
        <taxon>Burkholderiaceae</taxon>
        <taxon>Paraburkholderia</taxon>
    </lineage>
</organism>
<keyword evidence="2" id="KW-1185">Reference proteome</keyword>
<name>A0ABX5L0G1_9BURK</name>
<reference evidence="1 2" key="1">
    <citation type="submission" date="2018-05" db="EMBL/GenBank/DDBJ databases">
        <title>Genomic Encyclopedia of Type Strains, Phase IV (KMG-V): Genome sequencing to study the core and pangenomes of soil and plant-associated prokaryotes.</title>
        <authorList>
            <person name="Whitman W."/>
        </authorList>
    </citation>
    <scope>NUCLEOTIDE SEQUENCE [LARGE SCALE GENOMIC DNA]</scope>
    <source>
        <strain evidence="1 2">SCZa-39</strain>
    </source>
</reference>
<accession>A0ABX5L0G1</accession>
<dbReference type="Proteomes" id="UP000245712">
    <property type="component" value="Unassembled WGS sequence"/>
</dbReference>
<protein>
    <submittedName>
        <fullName evidence="1">Uncharacterized protein</fullName>
    </submittedName>
</protein>
<proteinExistence type="predicted"/>
<dbReference type="NCBIfam" id="NF041061">
    <property type="entry name" value="DpdD"/>
    <property type="match status" value="1"/>
</dbReference>
<dbReference type="EMBL" id="QEOB01000001">
    <property type="protein sequence ID" value="PVX97685.1"/>
    <property type="molecule type" value="Genomic_DNA"/>
</dbReference>
<comment type="caution">
    <text evidence="1">The sequence shown here is derived from an EMBL/GenBank/DDBJ whole genome shotgun (WGS) entry which is preliminary data.</text>
</comment>